<dbReference type="InterPro" id="IPR023395">
    <property type="entry name" value="MCP_dom_sf"/>
</dbReference>
<organism evidence="10">
    <name type="scientific">Anisakis simplex</name>
    <name type="common">Herring worm</name>
    <dbReference type="NCBI Taxonomy" id="6269"/>
    <lineage>
        <taxon>Eukaryota</taxon>
        <taxon>Metazoa</taxon>
        <taxon>Ecdysozoa</taxon>
        <taxon>Nematoda</taxon>
        <taxon>Chromadorea</taxon>
        <taxon>Rhabditida</taxon>
        <taxon>Spirurina</taxon>
        <taxon>Ascaridomorpha</taxon>
        <taxon>Ascaridoidea</taxon>
        <taxon>Anisakidae</taxon>
        <taxon>Anisakis</taxon>
        <taxon>Anisakis simplex complex</taxon>
    </lineage>
</organism>
<accession>A0A0M3JX42</accession>
<evidence type="ECO:0000256" key="7">
    <source>
        <dbReference type="SAM" id="Phobius"/>
    </source>
</evidence>
<dbReference type="Gene3D" id="1.50.40.10">
    <property type="entry name" value="Mitochondrial carrier domain"/>
    <property type="match status" value="1"/>
</dbReference>
<evidence type="ECO:0000256" key="4">
    <source>
        <dbReference type="ARBA" id="ARBA00023136"/>
    </source>
</evidence>
<dbReference type="GO" id="GO:1904983">
    <property type="term" value="P:glycine import into mitochondrion"/>
    <property type="evidence" value="ECO:0007669"/>
    <property type="project" value="TreeGrafter"/>
</dbReference>
<keyword evidence="7" id="KW-1133">Transmembrane helix</keyword>
<keyword evidence="9" id="KW-1185">Reference proteome</keyword>
<keyword evidence="6" id="KW-0813">Transport</keyword>
<dbReference type="PANTHER" id="PTHR46181:SF3">
    <property type="entry name" value="MITOCHONDRIAL GLYCINE TRANSPORTER"/>
    <property type="match status" value="1"/>
</dbReference>
<comment type="subcellular location">
    <subcellularLocation>
        <location evidence="1">Membrane</location>
        <topology evidence="1">Multi-pass membrane protein</topology>
    </subcellularLocation>
</comment>
<dbReference type="EMBL" id="UYRR01031175">
    <property type="protein sequence ID" value="VDK47177.1"/>
    <property type="molecule type" value="Genomic_DNA"/>
</dbReference>
<keyword evidence="3 5" id="KW-0812">Transmembrane</keyword>
<proteinExistence type="inferred from homology"/>
<sequence>MGAAPPGKDEQSAKTITLAICSSVAFGTVSGFWFYFSSVLLQPLDRLKTLSQQDAVCKTNVFQRTAQVVGEHGVKDLWRGIVPTLLRIVPGVAVYFGCLEVGRDLFPKSKNENVNNFLLGAISRSVAVMLLMPATVIKTRFEKVLFCSLFQSSYYRDSSVSSAASNIIKQGGVRGLFKGIVPTLMRDAPFSGLYLLFYRQHLKLLSGRGSFDSILLYILHSLPKIFLVCLLRLNDCCLEKHAHKPVTRFGSGILAGLMACAVTQPFDITKTHVQLYPLKYRSMFHVASHLYSRGGLVAFFNGFWLRATRRTLMSALNWTLFDELFASRVHDD</sequence>
<evidence type="ECO:0000313" key="8">
    <source>
        <dbReference type="EMBL" id="VDK47177.1"/>
    </source>
</evidence>
<evidence type="ECO:0000256" key="6">
    <source>
        <dbReference type="RuleBase" id="RU000488"/>
    </source>
</evidence>
<feature type="transmembrane region" description="Helical" evidence="7">
    <location>
        <begin position="246"/>
        <end position="266"/>
    </location>
</feature>
<dbReference type="Proteomes" id="UP000267096">
    <property type="component" value="Unassembled WGS sequence"/>
</dbReference>
<evidence type="ECO:0000256" key="3">
    <source>
        <dbReference type="ARBA" id="ARBA00022692"/>
    </source>
</evidence>
<gene>
    <name evidence="8" type="ORF">ASIM_LOCUS12361</name>
</gene>
<evidence type="ECO:0000313" key="10">
    <source>
        <dbReference type="WBParaSite" id="ASIM_0001289501-mRNA-1"/>
    </source>
</evidence>
<dbReference type="SUPFAM" id="SSF103506">
    <property type="entry name" value="Mitochondrial carrier"/>
    <property type="match status" value="1"/>
</dbReference>
<comment type="similarity">
    <text evidence="2 6">Belongs to the mitochondrial carrier (TC 2.A.29) family.</text>
</comment>
<reference evidence="8 9" key="2">
    <citation type="submission" date="2018-11" db="EMBL/GenBank/DDBJ databases">
        <authorList>
            <consortium name="Pathogen Informatics"/>
        </authorList>
    </citation>
    <scope>NUCLEOTIDE SEQUENCE [LARGE SCALE GENOMIC DNA]</scope>
</reference>
<dbReference type="OrthoDB" id="1924968at2759"/>
<keyword evidence="4 5" id="KW-0472">Membrane</keyword>
<reference evidence="10" key="1">
    <citation type="submission" date="2017-02" db="UniProtKB">
        <authorList>
            <consortium name="WormBaseParasite"/>
        </authorList>
    </citation>
    <scope>IDENTIFICATION</scope>
</reference>
<dbReference type="PANTHER" id="PTHR46181">
    <property type="entry name" value="MITOCHONDRIAL GLYCINE TRANSPORTER"/>
    <property type="match status" value="1"/>
</dbReference>
<dbReference type="WBParaSite" id="ASIM_0001289501-mRNA-1">
    <property type="protein sequence ID" value="ASIM_0001289501-mRNA-1"/>
    <property type="gene ID" value="ASIM_0001289501"/>
</dbReference>
<feature type="transmembrane region" description="Helical" evidence="7">
    <location>
        <begin position="16"/>
        <end position="36"/>
    </location>
</feature>
<dbReference type="GO" id="GO:0016020">
    <property type="term" value="C:membrane"/>
    <property type="evidence" value="ECO:0007669"/>
    <property type="project" value="UniProtKB-SubCell"/>
</dbReference>
<name>A0A0M3JX42_ANISI</name>
<feature type="repeat" description="Solcar" evidence="5">
    <location>
        <begin position="21"/>
        <end position="105"/>
    </location>
</feature>
<protein>
    <submittedName>
        <fullName evidence="10">Solute carrier family 25 member 38 (inferred by orthology to a human protein)</fullName>
    </submittedName>
</protein>
<evidence type="ECO:0000256" key="2">
    <source>
        <dbReference type="ARBA" id="ARBA00006375"/>
    </source>
</evidence>
<feature type="repeat" description="Solcar" evidence="5">
    <location>
        <begin position="111"/>
        <end position="204"/>
    </location>
</feature>
<dbReference type="AlphaFoldDB" id="A0A0M3JX42"/>
<dbReference type="GO" id="GO:0015187">
    <property type="term" value="F:glycine transmembrane transporter activity"/>
    <property type="evidence" value="ECO:0007669"/>
    <property type="project" value="TreeGrafter"/>
</dbReference>
<evidence type="ECO:0000313" key="9">
    <source>
        <dbReference type="Proteomes" id="UP000267096"/>
    </source>
</evidence>
<dbReference type="InterPro" id="IPR018108">
    <property type="entry name" value="MCP_transmembrane"/>
</dbReference>
<feature type="transmembrane region" description="Helical" evidence="7">
    <location>
        <begin position="114"/>
        <end position="136"/>
    </location>
</feature>
<dbReference type="PROSITE" id="PS50920">
    <property type="entry name" value="SOLCAR"/>
    <property type="match status" value="3"/>
</dbReference>
<evidence type="ECO:0000256" key="1">
    <source>
        <dbReference type="ARBA" id="ARBA00004141"/>
    </source>
</evidence>
<feature type="repeat" description="Solcar" evidence="5">
    <location>
        <begin position="243"/>
        <end position="327"/>
    </location>
</feature>
<dbReference type="Pfam" id="PF00153">
    <property type="entry name" value="Mito_carr"/>
    <property type="match status" value="3"/>
</dbReference>
<evidence type="ECO:0000256" key="5">
    <source>
        <dbReference type="PROSITE-ProRule" id="PRU00282"/>
    </source>
</evidence>
<dbReference type="GO" id="GO:0005739">
    <property type="term" value="C:mitochondrion"/>
    <property type="evidence" value="ECO:0007669"/>
    <property type="project" value="TreeGrafter"/>
</dbReference>
<feature type="transmembrane region" description="Helical" evidence="7">
    <location>
        <begin position="286"/>
        <end position="305"/>
    </location>
</feature>
<feature type="transmembrane region" description="Helical" evidence="7">
    <location>
        <begin position="214"/>
        <end position="234"/>
    </location>
</feature>